<evidence type="ECO:0000256" key="4">
    <source>
        <dbReference type="ARBA" id="ARBA00022801"/>
    </source>
</evidence>
<dbReference type="GO" id="GO:0006396">
    <property type="term" value="P:RNA processing"/>
    <property type="evidence" value="ECO:0007669"/>
    <property type="project" value="InterPro"/>
</dbReference>
<evidence type="ECO:0000256" key="7">
    <source>
        <dbReference type="SAM" id="MobiDB-lite"/>
    </source>
</evidence>
<sequence>MAWLSHYDADLRAGFLDKVPSRERVNRAFIARYFLTEDEQSLLRDVLRGDVIYCPTVANSHSMLRTFHSYAEWLVDHSMRPWGRFLDIGGNPRFASDRRHVVVLANNARDQLRLARAPGAAEAFARGHLCLKGAADCDHGPFATKAVSIHSAYDITPTDWFLIMSRNKINLVDVFMWDPDELHGGTTLPSTDAFGFRLDLDEDEETALFLPLDGTPGYRHSLVNWRWYREGYATCGPYQLATFTEHVWGPFRHYSLVLTLLPVTRVFFKTPLNRDWVHVPVLGKDKYVAVPTQKWRAVINWGFSRIDTNFSRSNMASYLRAISARVVIGSREYTSAWNPDEWTFAEVVTTAFVMCAVLRSYGSTTIGAAMKQLSYELKNDPPSWWRRAWRWVKSKFVDVETFEIPDWDPEPTQLLALVAEHVIGELSFLEEGPRNPPCLTMDVPPPDPPEDQSPDDGRPDFTKYRPQAIGGAPTPLLRQAIANLANRAGTRRHKVILIEGPPGSGKSSGIRASLGGQQESVLVITPVGRLAEAWKEKGFQNVVTHHKAADKLPGSWKFIVVDEAFMMHPGLLDIYASCAPLILLGDSRQIGFIDWDRNTPEYGAADLRAWADQVEICNLSYRVPEDAAKLISSFSEPFSSASPVKNSLYLINRPDEFPGIHPGTVHLCFTQAVKQRIQERVKELRLEGQNTMTVHEAQGLQFKHVALHLDVSERMFIVSHPAHMAVGLSRHTESLVVTEHGYTLTEAIQSLRTPLGEVELLAQEFVPKTTVSFTEAMEKVDLKTIQESGGQAGDLGPEKPVASPHTAATENLAKPVQISLAVEPDTVMAHVPANSPFMVMPTKSTDHAQAQAAVIQRPATVKPVKATGVDAERARRHVTKFLRMACSEVPQVSLEDLQESLAEALRKIHDKNGSFARYLQDDEMGEFLDEWVSRKVQRDEGPAHLALLVNGFLKTQRKFNPELKIKPGQPIQPVHHLVNLFFSQVFRAVAAALKHSFKDNVLFVDGHSEKQLSQFVARHYDWRDSYLANDFTAFDSTQGERTMLLEAEVLRRVGIDQNIIDLYREFRLNAKYSGPGADVPAAGMRMSGEANTLLGNTMVTGILHCAYVNQEPAWMMFKGDDAIMAGPDSMDVDAEAMGKEYGMKAKLERMPVPEFVSFFVSPYGLLPDFFRIANKMVANDHQNTPEWREASSANARAILALADNPAAPAFAMLAAEKKYGITPEQSWAAFTIICDRANGKFEEATPNLKLKLKVNPEPPISRHQTTITESRSVQPKHRVDGV</sequence>
<dbReference type="InterPro" id="IPR001788">
    <property type="entry name" value="RNA-dep_RNA_pol_alsuvir"/>
</dbReference>
<keyword evidence="3" id="KW-0548">Nucleotidyltransferase</keyword>
<dbReference type="PROSITE" id="PS50507">
    <property type="entry name" value="RDRP_SSRNA_POS"/>
    <property type="match status" value="1"/>
</dbReference>
<dbReference type="GO" id="GO:0008174">
    <property type="term" value="F:mRNA methyltransferase activity"/>
    <property type="evidence" value="ECO:0007669"/>
    <property type="project" value="UniProtKB-UniRule"/>
</dbReference>
<keyword evidence="5" id="KW-0547">Nucleotide-binding</keyword>
<feature type="compositionally biased region" description="Polar residues" evidence="7">
    <location>
        <begin position="1262"/>
        <end position="1273"/>
    </location>
</feature>
<feature type="region of interest" description="Disordered" evidence="7">
    <location>
        <begin position="433"/>
        <end position="471"/>
    </location>
</feature>
<dbReference type="GO" id="GO:0005524">
    <property type="term" value="F:ATP binding"/>
    <property type="evidence" value="ECO:0007669"/>
    <property type="project" value="UniProtKB-KW"/>
</dbReference>
<evidence type="ECO:0000259" key="8">
    <source>
        <dbReference type="PROSITE" id="PS50507"/>
    </source>
</evidence>
<keyword evidence="4" id="KW-0378">Hydrolase</keyword>
<dbReference type="Pfam" id="PF00978">
    <property type="entry name" value="RdRP_2"/>
    <property type="match status" value="1"/>
</dbReference>
<dbReference type="InterPro" id="IPR027351">
    <property type="entry name" value="(+)RNA_virus_helicase_core_dom"/>
</dbReference>
<dbReference type="Gene3D" id="3.40.50.300">
    <property type="entry name" value="P-loop containing nucleotide triphosphate hydrolases"/>
    <property type="match status" value="2"/>
</dbReference>
<dbReference type="InterPro" id="IPR027417">
    <property type="entry name" value="P-loop_NTPase"/>
</dbReference>
<dbReference type="GO" id="GO:0003723">
    <property type="term" value="F:RNA binding"/>
    <property type="evidence" value="ECO:0007669"/>
    <property type="project" value="InterPro"/>
</dbReference>
<dbReference type="GO" id="GO:0016556">
    <property type="term" value="P:mRNA modification"/>
    <property type="evidence" value="ECO:0007669"/>
    <property type="project" value="InterPro"/>
</dbReference>
<proteinExistence type="predicted"/>
<dbReference type="GO" id="GO:0039694">
    <property type="term" value="P:viral RNA genome replication"/>
    <property type="evidence" value="ECO:0007669"/>
    <property type="project" value="InterPro"/>
</dbReference>
<dbReference type="InterPro" id="IPR043502">
    <property type="entry name" value="DNA/RNA_pol_sf"/>
</dbReference>
<keyword evidence="6" id="KW-0693">Viral RNA replication</keyword>
<dbReference type="GO" id="GO:0016787">
    <property type="term" value="F:hydrolase activity"/>
    <property type="evidence" value="ECO:0007669"/>
    <property type="project" value="UniProtKB-KW"/>
</dbReference>
<dbReference type="GO" id="GO:0003968">
    <property type="term" value="F:RNA-directed RNA polymerase activity"/>
    <property type="evidence" value="ECO:0007669"/>
    <property type="project" value="UniProtKB-KW"/>
</dbReference>
<dbReference type="Pfam" id="PF01443">
    <property type="entry name" value="Viral_helicase1"/>
    <property type="match status" value="1"/>
</dbReference>
<evidence type="ECO:0000256" key="3">
    <source>
        <dbReference type="ARBA" id="ARBA00022695"/>
    </source>
</evidence>
<dbReference type="SUPFAM" id="SSF52540">
    <property type="entry name" value="P-loop containing nucleoside triphosphate hydrolases"/>
    <property type="match status" value="2"/>
</dbReference>
<evidence type="ECO:0000313" key="11">
    <source>
        <dbReference type="EMBL" id="AMD81602.1"/>
    </source>
</evidence>
<keyword evidence="5" id="KW-0067">ATP-binding</keyword>
<name>A0A120KKG7_9VIRU</name>
<organism evidence="11">
    <name type="scientific">Bastrovirus 6</name>
    <dbReference type="NCBI Taxonomy" id="1803389"/>
    <lineage>
        <taxon>Viruses</taxon>
        <taxon>Riboviria</taxon>
        <taxon>Orthornavirae</taxon>
        <taxon>Pisuviricota</taxon>
        <taxon>Stelpaviricetes</taxon>
        <taxon>Stellavirales</taxon>
        <taxon>Astroviridae</taxon>
        <taxon>Bastrovirus BAS-1</taxon>
    </lineage>
</organism>
<evidence type="ECO:0000256" key="5">
    <source>
        <dbReference type="ARBA" id="ARBA00022840"/>
    </source>
</evidence>
<evidence type="ECO:0000259" key="10">
    <source>
        <dbReference type="PROSITE" id="PS51743"/>
    </source>
</evidence>
<dbReference type="SUPFAM" id="SSF56672">
    <property type="entry name" value="DNA/RNA polymerases"/>
    <property type="match status" value="1"/>
</dbReference>
<feature type="domain" description="(+)RNA virus helicase C-terminal" evidence="9">
    <location>
        <begin position="473"/>
        <end position="769"/>
    </location>
</feature>
<accession>A0A120KKG7</accession>
<evidence type="ECO:0000256" key="1">
    <source>
        <dbReference type="ARBA" id="ARBA00022484"/>
    </source>
</evidence>
<protein>
    <submittedName>
        <fullName evidence="11">Non-structural polyprotein</fullName>
    </submittedName>
</protein>
<evidence type="ECO:0000259" key="9">
    <source>
        <dbReference type="PROSITE" id="PS51657"/>
    </source>
</evidence>
<evidence type="ECO:0000256" key="2">
    <source>
        <dbReference type="ARBA" id="ARBA00022679"/>
    </source>
</evidence>
<feature type="domain" description="RdRp catalytic" evidence="8">
    <location>
        <begin position="1024"/>
        <end position="1134"/>
    </location>
</feature>
<dbReference type="PROSITE" id="PS51657">
    <property type="entry name" value="PSRV_HELICASE"/>
    <property type="match status" value="1"/>
</dbReference>
<keyword evidence="1" id="KW-0696">RNA-directed RNA polymerase</keyword>
<feature type="region of interest" description="Disordered" evidence="7">
    <location>
        <begin position="1255"/>
        <end position="1282"/>
    </location>
</feature>
<dbReference type="PROSITE" id="PS51743">
    <property type="entry name" value="ALPHAVIRUS_MT"/>
    <property type="match status" value="1"/>
</dbReference>
<feature type="domain" description="Alphavirus-like MT" evidence="10">
    <location>
        <begin position="52"/>
        <end position="229"/>
    </location>
</feature>
<dbReference type="GO" id="GO:0006351">
    <property type="term" value="P:DNA-templated transcription"/>
    <property type="evidence" value="ECO:0007669"/>
    <property type="project" value="InterPro"/>
</dbReference>
<keyword evidence="2" id="KW-0808">Transferase</keyword>
<dbReference type="InterPro" id="IPR002588">
    <property type="entry name" value="Alphavirus-like_MT_dom"/>
</dbReference>
<evidence type="ECO:0000256" key="6">
    <source>
        <dbReference type="ARBA" id="ARBA00022953"/>
    </source>
</evidence>
<dbReference type="InterPro" id="IPR007094">
    <property type="entry name" value="RNA-dir_pol_PSvirus"/>
</dbReference>
<dbReference type="EMBL" id="KU318316">
    <property type="protein sequence ID" value="AMD81602.1"/>
    <property type="molecule type" value="Genomic_RNA"/>
</dbReference>
<dbReference type="Pfam" id="PF01660">
    <property type="entry name" value="Vmethyltransf"/>
    <property type="match status" value="1"/>
</dbReference>
<reference evidence="11" key="1">
    <citation type="submission" date="2015-12" db="EMBL/GenBank/DDBJ databases">
        <title>A novel astrovirus-like RNA virus detected in human stools.</title>
        <authorList>
            <person name="Oude Munnink B.B."/>
            <person name="Cotten M."/>
            <person name="Canuti M."/>
            <person name="Deijs M."/>
            <person name="Jebbink M.F."/>
            <person name="van Hemert F.J."/>
            <person name="Phan M.V.T."/>
            <person name="Bakker M."/>
            <person name="Jazaeri Farsani S.M."/>
            <person name="Kellam P."/>
            <person name="van der Hoek L."/>
        </authorList>
    </citation>
    <scope>NUCLEOTIDE SEQUENCE</scope>
</reference>